<evidence type="ECO:0000256" key="3">
    <source>
        <dbReference type="ARBA" id="ARBA00022722"/>
    </source>
</evidence>
<comment type="similarity">
    <text evidence="1">Belongs to the XseB family.</text>
</comment>
<dbReference type="RefSeq" id="WP_090844105.1">
    <property type="nucleotide sequence ID" value="NZ_FMZL01000001.1"/>
</dbReference>
<keyword evidence="2" id="KW-0963">Cytoplasm</keyword>
<keyword evidence="3" id="KW-0540">Nuclease</keyword>
<dbReference type="AlphaFoldDB" id="A0A1G6HNW9"/>
<keyword evidence="4" id="KW-0378">Hydrolase</keyword>
<proteinExistence type="inferred from homology"/>
<dbReference type="InterPro" id="IPR037004">
    <property type="entry name" value="Exonuc_VII_ssu_sf"/>
</dbReference>
<organism evidence="7 8">
    <name type="scientific">Parafannyhessea umbonata</name>
    <dbReference type="NCBI Taxonomy" id="604330"/>
    <lineage>
        <taxon>Bacteria</taxon>
        <taxon>Bacillati</taxon>
        <taxon>Actinomycetota</taxon>
        <taxon>Coriobacteriia</taxon>
        <taxon>Coriobacteriales</taxon>
        <taxon>Atopobiaceae</taxon>
        <taxon>Parafannyhessea</taxon>
    </lineage>
</organism>
<evidence type="ECO:0000256" key="1">
    <source>
        <dbReference type="ARBA" id="ARBA00009998"/>
    </source>
</evidence>
<dbReference type="EMBL" id="FMZL01000001">
    <property type="protein sequence ID" value="SDB95884.1"/>
    <property type="molecule type" value="Genomic_DNA"/>
</dbReference>
<keyword evidence="8" id="KW-1185">Reference proteome</keyword>
<dbReference type="GO" id="GO:0008855">
    <property type="term" value="F:exodeoxyribonuclease VII activity"/>
    <property type="evidence" value="ECO:0007669"/>
    <property type="project" value="InterPro"/>
</dbReference>
<reference evidence="8" key="1">
    <citation type="submission" date="2016-10" db="EMBL/GenBank/DDBJ databases">
        <authorList>
            <person name="Varghese N."/>
            <person name="Submissions S."/>
        </authorList>
    </citation>
    <scope>NUCLEOTIDE SEQUENCE [LARGE SCALE GENOMIC DNA]</scope>
    <source>
        <strain evidence="8">DSM 22619</strain>
    </source>
</reference>
<feature type="compositionally biased region" description="Basic and acidic residues" evidence="6">
    <location>
        <begin position="63"/>
        <end position="83"/>
    </location>
</feature>
<dbReference type="GO" id="GO:0009318">
    <property type="term" value="C:exodeoxyribonuclease VII complex"/>
    <property type="evidence" value="ECO:0007669"/>
    <property type="project" value="InterPro"/>
</dbReference>
<evidence type="ECO:0000256" key="6">
    <source>
        <dbReference type="SAM" id="MobiDB-lite"/>
    </source>
</evidence>
<gene>
    <name evidence="7" type="ORF">SAMN04487824_10137</name>
</gene>
<dbReference type="InterPro" id="IPR003761">
    <property type="entry name" value="Exonuc_VII_S"/>
</dbReference>
<name>A0A1G6HNW9_9ACTN</name>
<feature type="region of interest" description="Disordered" evidence="6">
    <location>
        <begin position="60"/>
        <end position="98"/>
    </location>
</feature>
<dbReference type="Gene3D" id="1.10.287.1040">
    <property type="entry name" value="Exonuclease VII, small subunit"/>
    <property type="match status" value="1"/>
</dbReference>
<dbReference type="STRING" id="604330.SAMN04489857_0607"/>
<evidence type="ECO:0000256" key="4">
    <source>
        <dbReference type="ARBA" id="ARBA00022801"/>
    </source>
</evidence>
<evidence type="ECO:0000256" key="2">
    <source>
        <dbReference type="ARBA" id="ARBA00022490"/>
    </source>
</evidence>
<dbReference type="Pfam" id="PF02609">
    <property type="entry name" value="Exonuc_VII_S"/>
    <property type="match status" value="1"/>
</dbReference>
<dbReference type="Proteomes" id="UP000198528">
    <property type="component" value="Unassembled WGS sequence"/>
</dbReference>
<evidence type="ECO:0000256" key="5">
    <source>
        <dbReference type="ARBA" id="ARBA00022839"/>
    </source>
</evidence>
<evidence type="ECO:0000313" key="7">
    <source>
        <dbReference type="EMBL" id="SDB95884.1"/>
    </source>
</evidence>
<keyword evidence="5" id="KW-0269">Exonuclease</keyword>
<dbReference type="SUPFAM" id="SSF116842">
    <property type="entry name" value="XseB-like"/>
    <property type="match status" value="1"/>
</dbReference>
<accession>A0A1G6HNW9</accession>
<evidence type="ECO:0000313" key="8">
    <source>
        <dbReference type="Proteomes" id="UP000198528"/>
    </source>
</evidence>
<dbReference type="GO" id="GO:0006308">
    <property type="term" value="P:DNA catabolic process"/>
    <property type="evidence" value="ECO:0007669"/>
    <property type="project" value="InterPro"/>
</dbReference>
<protein>
    <submittedName>
        <fullName evidence="7">Exodeoxyribonuclease VII small subunit</fullName>
    </submittedName>
</protein>
<sequence>MAKPDTAPYKTFDQITDRLDEIVSQVRDKETSLERSLDLFDEAIALGSKAVDMVDRTNFTPEEEAKLRAEADGKDARPGEKNEGAQAQNAGDRQGEGA</sequence>